<keyword evidence="6 10" id="KW-1133">Transmembrane helix</keyword>
<dbReference type="GO" id="GO:0051753">
    <property type="term" value="F:mannan synthase activity"/>
    <property type="evidence" value="ECO:0007669"/>
    <property type="project" value="TreeGrafter"/>
</dbReference>
<evidence type="ECO:0000256" key="2">
    <source>
        <dbReference type="ARBA" id="ARBA00004394"/>
    </source>
</evidence>
<evidence type="ECO:0000256" key="10">
    <source>
        <dbReference type="SAM" id="Phobius"/>
    </source>
</evidence>
<evidence type="ECO:0000256" key="6">
    <source>
        <dbReference type="ARBA" id="ARBA00022989"/>
    </source>
</evidence>
<dbReference type="PANTHER" id="PTHR32044:SF64">
    <property type="entry name" value="OS09G0572500 PROTEIN"/>
    <property type="match status" value="1"/>
</dbReference>
<accession>A0A835KHE8</accession>
<dbReference type="GO" id="GO:0000139">
    <property type="term" value="C:Golgi membrane"/>
    <property type="evidence" value="ECO:0007669"/>
    <property type="project" value="UniProtKB-SubCell"/>
</dbReference>
<dbReference type="PANTHER" id="PTHR32044">
    <property type="entry name" value="GLUCOMANNAN 4-BETA-MANNOSYLTRANSFERASE 9"/>
    <property type="match status" value="1"/>
</dbReference>
<keyword evidence="5 10" id="KW-0812">Transmembrane</keyword>
<dbReference type="GO" id="GO:0071555">
    <property type="term" value="P:cell wall organization"/>
    <property type="evidence" value="ECO:0007669"/>
    <property type="project" value="UniProtKB-KW"/>
</dbReference>
<evidence type="ECO:0000256" key="3">
    <source>
        <dbReference type="ARBA" id="ARBA00022676"/>
    </source>
</evidence>
<keyword evidence="8 10" id="KW-0472">Membrane</keyword>
<feature type="domain" description="Glycosyltransferase 2-like" evidence="11">
    <location>
        <begin position="1"/>
        <end position="98"/>
    </location>
</feature>
<keyword evidence="13" id="KW-1185">Reference proteome</keyword>
<evidence type="ECO:0000259" key="11">
    <source>
        <dbReference type="Pfam" id="PF13632"/>
    </source>
</evidence>
<comment type="subcellular location">
    <subcellularLocation>
        <location evidence="1">Endomembrane system</location>
        <topology evidence="1">Multi-pass membrane protein</topology>
    </subcellularLocation>
    <subcellularLocation>
        <location evidence="2">Golgi apparatus membrane</location>
    </subcellularLocation>
</comment>
<dbReference type="OrthoDB" id="72851at2759"/>
<keyword evidence="4" id="KW-0808">Transferase</keyword>
<evidence type="ECO:0000256" key="5">
    <source>
        <dbReference type="ARBA" id="ARBA00022692"/>
    </source>
</evidence>
<dbReference type="AlphaFoldDB" id="A0A835KHE8"/>
<evidence type="ECO:0000256" key="9">
    <source>
        <dbReference type="ARBA" id="ARBA00023316"/>
    </source>
</evidence>
<proteinExistence type="predicted"/>
<keyword evidence="9" id="KW-0961">Cell wall biogenesis/degradation</keyword>
<keyword evidence="3" id="KW-0328">Glycosyltransferase</keyword>
<feature type="transmembrane region" description="Helical" evidence="10">
    <location>
        <begin position="69"/>
        <end position="93"/>
    </location>
</feature>
<dbReference type="Pfam" id="PF13632">
    <property type="entry name" value="Glyco_trans_2_3"/>
    <property type="match status" value="1"/>
</dbReference>
<evidence type="ECO:0000256" key="1">
    <source>
        <dbReference type="ARBA" id="ARBA00004127"/>
    </source>
</evidence>
<dbReference type="Proteomes" id="UP000636709">
    <property type="component" value="Unassembled WGS sequence"/>
</dbReference>
<evidence type="ECO:0000313" key="12">
    <source>
        <dbReference type="EMBL" id="KAF8731711.1"/>
    </source>
</evidence>
<evidence type="ECO:0000256" key="7">
    <source>
        <dbReference type="ARBA" id="ARBA00023034"/>
    </source>
</evidence>
<dbReference type="EMBL" id="JACEFO010001605">
    <property type="protein sequence ID" value="KAF8731711.1"/>
    <property type="molecule type" value="Genomic_DNA"/>
</dbReference>
<evidence type="ECO:0000256" key="8">
    <source>
        <dbReference type="ARBA" id="ARBA00023136"/>
    </source>
</evidence>
<protein>
    <recommendedName>
        <fullName evidence="11">Glycosyltransferase 2-like domain-containing protein</fullName>
    </recommendedName>
</protein>
<evidence type="ECO:0000313" key="13">
    <source>
        <dbReference type="Proteomes" id="UP000636709"/>
    </source>
</evidence>
<sequence length="123" mass="14067">MNLAVRTSLRGWRFVCAGDIGVRNELPSTFQADCYQQHRWSCGPANLFPKVLLEILHNDRVSPWKKLHLLYGFFFLRKVVAQLVTVLLYYIVIPACVLVQGDVHLPKYVAMYLLAAITLFNTA</sequence>
<name>A0A835KHE8_9POAL</name>
<comment type="caution">
    <text evidence="12">The sequence shown here is derived from an EMBL/GenBank/DDBJ whole genome shotgun (WGS) entry which is preliminary data.</text>
</comment>
<gene>
    <name evidence="12" type="ORF">HU200_015642</name>
</gene>
<organism evidence="12 13">
    <name type="scientific">Digitaria exilis</name>
    <dbReference type="NCBI Taxonomy" id="1010633"/>
    <lineage>
        <taxon>Eukaryota</taxon>
        <taxon>Viridiplantae</taxon>
        <taxon>Streptophyta</taxon>
        <taxon>Embryophyta</taxon>
        <taxon>Tracheophyta</taxon>
        <taxon>Spermatophyta</taxon>
        <taxon>Magnoliopsida</taxon>
        <taxon>Liliopsida</taxon>
        <taxon>Poales</taxon>
        <taxon>Poaceae</taxon>
        <taxon>PACMAD clade</taxon>
        <taxon>Panicoideae</taxon>
        <taxon>Panicodae</taxon>
        <taxon>Paniceae</taxon>
        <taxon>Anthephorinae</taxon>
        <taxon>Digitaria</taxon>
    </lineage>
</organism>
<reference evidence="12" key="1">
    <citation type="submission" date="2020-07" db="EMBL/GenBank/DDBJ databases">
        <title>Genome sequence and genetic diversity analysis of an under-domesticated orphan crop, white fonio (Digitaria exilis).</title>
        <authorList>
            <person name="Bennetzen J.L."/>
            <person name="Chen S."/>
            <person name="Ma X."/>
            <person name="Wang X."/>
            <person name="Yssel A.E.J."/>
            <person name="Chaluvadi S.R."/>
            <person name="Johnson M."/>
            <person name="Gangashetty P."/>
            <person name="Hamidou F."/>
            <person name="Sanogo M.D."/>
            <person name="Zwaenepoel A."/>
            <person name="Wallace J."/>
            <person name="Van De Peer Y."/>
            <person name="Van Deynze A."/>
        </authorList>
    </citation>
    <scope>NUCLEOTIDE SEQUENCE</scope>
    <source>
        <tissue evidence="12">Leaves</tissue>
    </source>
</reference>
<keyword evidence="7" id="KW-0333">Golgi apparatus</keyword>
<dbReference type="InterPro" id="IPR001173">
    <property type="entry name" value="Glyco_trans_2-like"/>
</dbReference>
<evidence type="ECO:0000256" key="4">
    <source>
        <dbReference type="ARBA" id="ARBA00022679"/>
    </source>
</evidence>